<dbReference type="CDD" id="cd03213">
    <property type="entry name" value="ABCG_EPDR"/>
    <property type="match status" value="1"/>
</dbReference>
<comment type="subcellular location">
    <subcellularLocation>
        <location evidence="1">Membrane</location>
        <topology evidence="1">Multi-pass membrane protein</topology>
    </subcellularLocation>
</comment>
<feature type="transmembrane region" description="Helical" evidence="10">
    <location>
        <begin position="514"/>
        <end position="534"/>
    </location>
</feature>
<dbReference type="AlphaFoldDB" id="A0A493T7U6"/>
<reference evidence="12 13" key="1">
    <citation type="submission" date="2017-10" db="EMBL/GenBank/DDBJ databases">
        <title>A new Pekin duck reference genome.</title>
        <authorList>
            <person name="Hou Z.-C."/>
            <person name="Zhou Z.-K."/>
            <person name="Zhu F."/>
            <person name="Hou S.-S."/>
        </authorList>
    </citation>
    <scope>NUCLEOTIDE SEQUENCE [LARGE SCALE GENOMIC DNA]</scope>
</reference>
<evidence type="ECO:0000256" key="9">
    <source>
        <dbReference type="SAM" id="MobiDB-lite"/>
    </source>
</evidence>
<accession>A0A493T7U6</accession>
<evidence type="ECO:0000256" key="1">
    <source>
        <dbReference type="ARBA" id="ARBA00004141"/>
    </source>
</evidence>
<evidence type="ECO:0000259" key="11">
    <source>
        <dbReference type="PROSITE" id="PS50893"/>
    </source>
</evidence>
<evidence type="ECO:0000256" key="5">
    <source>
        <dbReference type="ARBA" id="ARBA00022741"/>
    </source>
</evidence>
<dbReference type="GeneTree" id="ENSGT00940000162658"/>
<proteinExistence type="inferred from homology"/>
<feature type="transmembrane region" description="Helical" evidence="10">
    <location>
        <begin position="758"/>
        <end position="776"/>
    </location>
</feature>
<feature type="domain" description="ABC transporter" evidence="11">
    <location>
        <begin position="196"/>
        <end position="394"/>
    </location>
</feature>
<keyword evidence="4 10" id="KW-0812">Transmembrane</keyword>
<evidence type="ECO:0000256" key="10">
    <source>
        <dbReference type="SAM" id="Phobius"/>
    </source>
</evidence>
<feature type="compositionally biased region" description="Basic and acidic residues" evidence="9">
    <location>
        <begin position="60"/>
        <end position="72"/>
    </location>
</feature>
<evidence type="ECO:0000256" key="8">
    <source>
        <dbReference type="ARBA" id="ARBA00023136"/>
    </source>
</evidence>
<feature type="transmembrane region" description="Helical" evidence="10">
    <location>
        <begin position="588"/>
        <end position="615"/>
    </location>
</feature>
<feature type="region of interest" description="Disordered" evidence="9">
    <location>
        <begin position="1"/>
        <end position="142"/>
    </location>
</feature>
<dbReference type="GO" id="GO:0005524">
    <property type="term" value="F:ATP binding"/>
    <property type="evidence" value="ECO:0007669"/>
    <property type="project" value="UniProtKB-KW"/>
</dbReference>
<reference evidence="12" key="3">
    <citation type="submission" date="2025-09" db="UniProtKB">
        <authorList>
            <consortium name="Ensembl"/>
        </authorList>
    </citation>
    <scope>IDENTIFICATION</scope>
</reference>
<evidence type="ECO:0000256" key="7">
    <source>
        <dbReference type="ARBA" id="ARBA00022989"/>
    </source>
</evidence>
<dbReference type="SUPFAM" id="SSF52540">
    <property type="entry name" value="P-loop containing nucleoside triphosphate hydrolases"/>
    <property type="match status" value="1"/>
</dbReference>
<dbReference type="Proteomes" id="UP000016666">
    <property type="component" value="Chromosome 6"/>
</dbReference>
<keyword evidence="5" id="KW-0547">Nucleotide-binding</keyword>
<keyword evidence="6" id="KW-0067">ATP-binding</keyword>
<dbReference type="InterPro" id="IPR003593">
    <property type="entry name" value="AAA+_ATPase"/>
</dbReference>
<evidence type="ECO:0000313" key="12">
    <source>
        <dbReference type="Ensembl" id="ENSAPLP00000021921.1"/>
    </source>
</evidence>
<dbReference type="InterPro" id="IPR050352">
    <property type="entry name" value="ABCG_transporters"/>
</dbReference>
<evidence type="ECO:0000256" key="2">
    <source>
        <dbReference type="ARBA" id="ARBA00005814"/>
    </source>
</evidence>
<dbReference type="Pfam" id="PF01061">
    <property type="entry name" value="ABC2_membrane"/>
    <property type="match status" value="1"/>
</dbReference>
<dbReference type="GO" id="GO:0005886">
    <property type="term" value="C:plasma membrane"/>
    <property type="evidence" value="ECO:0007669"/>
    <property type="project" value="TreeGrafter"/>
</dbReference>
<keyword evidence="13" id="KW-1185">Reference proteome</keyword>
<organism evidence="12 13">
    <name type="scientific">Anas platyrhynchos platyrhynchos</name>
    <name type="common">Northern mallard</name>
    <dbReference type="NCBI Taxonomy" id="8840"/>
    <lineage>
        <taxon>Eukaryota</taxon>
        <taxon>Metazoa</taxon>
        <taxon>Chordata</taxon>
        <taxon>Craniata</taxon>
        <taxon>Vertebrata</taxon>
        <taxon>Euteleostomi</taxon>
        <taxon>Archelosauria</taxon>
        <taxon>Archosauria</taxon>
        <taxon>Dinosauria</taxon>
        <taxon>Saurischia</taxon>
        <taxon>Theropoda</taxon>
        <taxon>Coelurosauria</taxon>
        <taxon>Aves</taxon>
        <taxon>Neognathae</taxon>
        <taxon>Galloanserae</taxon>
        <taxon>Anseriformes</taxon>
        <taxon>Anatidae</taxon>
        <taxon>Anatinae</taxon>
        <taxon>Anas</taxon>
    </lineage>
</organism>
<dbReference type="InterPro" id="IPR003439">
    <property type="entry name" value="ABC_transporter-like_ATP-bd"/>
</dbReference>
<keyword evidence="8 10" id="KW-0472">Membrane</keyword>
<dbReference type="PANTHER" id="PTHR48041">
    <property type="entry name" value="ABC TRANSPORTER G FAMILY MEMBER 28"/>
    <property type="match status" value="1"/>
</dbReference>
<feature type="transmembrane region" description="Helical" evidence="10">
    <location>
        <begin position="621"/>
        <end position="644"/>
    </location>
</feature>
<dbReference type="Ensembl" id="ENSAPLT00000030185.1">
    <property type="protein sequence ID" value="ENSAPLP00000021921.1"/>
    <property type="gene ID" value="ENSAPLG00000002513.2"/>
</dbReference>
<dbReference type="GO" id="GO:0140359">
    <property type="term" value="F:ABC-type transporter activity"/>
    <property type="evidence" value="ECO:0007669"/>
    <property type="project" value="InterPro"/>
</dbReference>
<dbReference type="InterPro" id="IPR027417">
    <property type="entry name" value="P-loop_NTPase"/>
</dbReference>
<dbReference type="InterPro" id="IPR013525">
    <property type="entry name" value="ABC2_TM"/>
</dbReference>
<sequence length="783" mass="84966">MGRGATYRPHRGVLAASTEKANPRHPGAGGLHRSAPHRRFPLRGPRSGGRPGTAAPPRDGSGRDGTGRDGTGRDGGASPPLPGSRRGLRESIGHSPPPLYITRRPHPVIKRRRGSAAARAACPPPGAPGGPEMGTAQNNSSPKNLHAVEFDLCNKDTMADTFDHSIISVGEEEGAGTFQRSLPTRESLRSPRGSVVSFHNIQYSVKQSSGFLCRRKTVEKKILQNVYGIMKPGLNAILGPTGSGKSSLLDVLAARKDPAGLSGEVLIDGIPQPPNFKCISGYVVQVGTELIRGVSGGERKRTNIGMELITEPPVLFLDEPTTGLDASTANAVLILLKKLSRRGRTIIFSIHQPRYSIFKLFDSLTLLALGKVLYHGPANQALDYFSSIGYECEPFNNPADFFLDIINGDSTAVAANKEVNEPVDTGKEVNSENGAVEQNVVSSVVDVLHQKYLNSSLYQSTKEALAKVELGRGSNHKVSKQGHEITYANGFFTQLYWVSKRSLKNLIRNPQASVAQIAVTIILALVVGAIFFGVKLDQSGIQNRVGSLFFVTTNQCFSSVSAIELFIRDKKLFVHQYTSGYYRVSAYFLALMIGDLLPMRTAPAIIFSCITYWMIGYQAVAGRFFFFMLALILVSYTATAMSLAISAGMEVVAVANLLITICFVLMLIFSGLLVNLPSVMGWLNWLKYFSIPRYGLTALQVNELRGLYFCGEKDPNVTVSVGDAGSCPSVTSGEMCSGEAYLCSQGIAPTNWAMWENIVALFCMTVIFLIIAYAKLRFMRKFT</sequence>
<reference evidence="12" key="2">
    <citation type="submission" date="2025-08" db="UniProtKB">
        <authorList>
            <consortium name="Ensembl"/>
        </authorList>
    </citation>
    <scope>IDENTIFICATION</scope>
</reference>
<dbReference type="GO" id="GO:0016887">
    <property type="term" value="F:ATP hydrolysis activity"/>
    <property type="evidence" value="ECO:0007669"/>
    <property type="project" value="InterPro"/>
</dbReference>
<evidence type="ECO:0000256" key="6">
    <source>
        <dbReference type="ARBA" id="ARBA00022840"/>
    </source>
</evidence>
<protein>
    <recommendedName>
        <fullName evidence="11">ABC transporter domain-containing protein</fullName>
    </recommendedName>
</protein>
<evidence type="ECO:0000256" key="3">
    <source>
        <dbReference type="ARBA" id="ARBA00022448"/>
    </source>
</evidence>
<evidence type="ECO:0000313" key="13">
    <source>
        <dbReference type="Proteomes" id="UP000016666"/>
    </source>
</evidence>
<comment type="similarity">
    <text evidence="2">Belongs to the ABC transporter superfamily. ABCG family. Eye pigment precursor importer (TC 3.A.1.204) subfamily.</text>
</comment>
<dbReference type="PROSITE" id="PS50893">
    <property type="entry name" value="ABC_TRANSPORTER_2"/>
    <property type="match status" value="1"/>
</dbReference>
<keyword evidence="7 10" id="KW-1133">Transmembrane helix</keyword>
<dbReference type="Gene3D" id="3.40.50.300">
    <property type="entry name" value="P-loop containing nucleotide triphosphate hydrolases"/>
    <property type="match status" value="2"/>
</dbReference>
<feature type="transmembrane region" description="Helical" evidence="10">
    <location>
        <begin position="651"/>
        <end position="674"/>
    </location>
</feature>
<dbReference type="PANTHER" id="PTHR48041:SF82">
    <property type="entry name" value="ATP BINDING CASSETTE SUBFAMILY G MEMBER 2 (JUNIOR BLOOD GROUP)"/>
    <property type="match status" value="1"/>
</dbReference>
<evidence type="ECO:0000256" key="4">
    <source>
        <dbReference type="ARBA" id="ARBA00022692"/>
    </source>
</evidence>
<feature type="compositionally biased region" description="Basic residues" evidence="9">
    <location>
        <begin position="103"/>
        <end position="114"/>
    </location>
</feature>
<keyword evidence="3" id="KW-0813">Transport</keyword>
<dbReference type="SMART" id="SM00382">
    <property type="entry name" value="AAA"/>
    <property type="match status" value="1"/>
</dbReference>
<name>A0A493T7U6_ANAPP</name>